<proteinExistence type="predicted"/>
<sequence>MIGSIDKTSIIVKPYSRTGKAFNQQAAKSAKGGVAHENIGLFNKGFLYSKSNKRRKRRKDQHSLDPKVNPRINSVKVAGNLKHKAIKPEGSGGVWFIGDKIKQDKKINRLIKKHIPTFKPTWREIISNMQSQKEFDEAEYETLQPKDAKSVIYTLEDLKRHQNKEKEKDKGKKPKTTNTSKVDDLLYDEEGNIQPYDVYQRLLQKKKDEEKKNLLLRSKAFFMSSVSKEDQYNQIHGIKEKLGTPFIGRYKPKYDLVDKKSFAFKYRKQAKKKKISFHKRSRSINTSYCTKRRPKTSVEFKSMSYKGGKNERTLSHDRMRNVESPFKSSQFSRRDPTHSDIFAISEDVVPEFKKEKRAKDRPKLISIDHVKERSIRVKSQKSKKSQYPEGTSSISNGRIWGEYLKKNVKRPRVDKFCRSLLNVIDN</sequence>
<organism evidence="2 3">
    <name type="scientific">Euplotes crassus</name>
    <dbReference type="NCBI Taxonomy" id="5936"/>
    <lineage>
        <taxon>Eukaryota</taxon>
        <taxon>Sar</taxon>
        <taxon>Alveolata</taxon>
        <taxon>Ciliophora</taxon>
        <taxon>Intramacronucleata</taxon>
        <taxon>Spirotrichea</taxon>
        <taxon>Hypotrichia</taxon>
        <taxon>Euplotida</taxon>
        <taxon>Euplotidae</taxon>
        <taxon>Moneuplotes</taxon>
    </lineage>
</organism>
<feature type="region of interest" description="Disordered" evidence="1">
    <location>
        <begin position="157"/>
        <end position="181"/>
    </location>
</feature>
<protein>
    <submittedName>
        <fullName evidence="2">Uncharacterized protein</fullName>
    </submittedName>
</protein>
<feature type="region of interest" description="Disordered" evidence="1">
    <location>
        <begin position="363"/>
        <end position="391"/>
    </location>
</feature>
<comment type="caution">
    <text evidence="2">The sequence shown here is derived from an EMBL/GenBank/DDBJ whole genome shotgun (WGS) entry which is preliminary data.</text>
</comment>
<accession>A0AAD1UI15</accession>
<gene>
    <name evidence="2" type="ORF">ECRASSUSDP1_LOCUS8334</name>
</gene>
<evidence type="ECO:0000256" key="1">
    <source>
        <dbReference type="SAM" id="MobiDB-lite"/>
    </source>
</evidence>
<evidence type="ECO:0000313" key="2">
    <source>
        <dbReference type="EMBL" id="CAI2367057.1"/>
    </source>
</evidence>
<evidence type="ECO:0000313" key="3">
    <source>
        <dbReference type="Proteomes" id="UP001295684"/>
    </source>
</evidence>
<dbReference type="AlphaFoldDB" id="A0AAD1UI15"/>
<dbReference type="EMBL" id="CAMPGE010008151">
    <property type="protein sequence ID" value="CAI2367057.1"/>
    <property type="molecule type" value="Genomic_DNA"/>
</dbReference>
<dbReference type="Proteomes" id="UP001295684">
    <property type="component" value="Unassembled WGS sequence"/>
</dbReference>
<keyword evidence="3" id="KW-1185">Reference proteome</keyword>
<reference evidence="2" key="1">
    <citation type="submission" date="2023-07" db="EMBL/GenBank/DDBJ databases">
        <authorList>
            <consortium name="AG Swart"/>
            <person name="Singh M."/>
            <person name="Singh A."/>
            <person name="Seah K."/>
            <person name="Emmerich C."/>
        </authorList>
    </citation>
    <scope>NUCLEOTIDE SEQUENCE</scope>
    <source>
        <strain evidence="2">DP1</strain>
    </source>
</reference>
<feature type="compositionally biased region" description="Basic and acidic residues" evidence="1">
    <location>
        <begin position="157"/>
        <end position="170"/>
    </location>
</feature>
<name>A0AAD1UI15_EUPCR</name>
<feature type="compositionally biased region" description="Basic and acidic residues" evidence="1">
    <location>
        <begin position="363"/>
        <end position="375"/>
    </location>
</feature>